<accession>A0A1I7KCD4</accession>
<evidence type="ECO:0000313" key="2">
    <source>
        <dbReference type="Proteomes" id="UP000183656"/>
    </source>
</evidence>
<gene>
    <name evidence="1" type="ORF">SAMN04489707_10462</name>
</gene>
<organism evidence="1 2">
    <name type="scientific">Paenacidovorax caeni</name>
    <dbReference type="NCBI Taxonomy" id="343013"/>
    <lineage>
        <taxon>Bacteria</taxon>
        <taxon>Pseudomonadati</taxon>
        <taxon>Pseudomonadota</taxon>
        <taxon>Betaproteobacteria</taxon>
        <taxon>Burkholderiales</taxon>
        <taxon>Comamonadaceae</taxon>
        <taxon>Paenacidovorax</taxon>
    </lineage>
</organism>
<dbReference type="STRING" id="343013.SAMN04489707_10462"/>
<sequence>MTTLKFRVLGAHANRNFFDIEVEATDGMSAFGAAALVLREADEDGAAEFFAAIPAGTQYTLPGDCVVTLESLTAPALAQSCEAPAAPTLDQGALADQAFAEYNFGEGVYVTDSSGWEYSTPGHERTRKVYVETDPEDDGPAPRWSLNFTVRFDPETGALQSATATDDKGQDWGHSAADLSACCACGDKVLSLIGCPDGSEICNACFNAGGH</sequence>
<name>A0A1I7KCD4_9BURK</name>
<proteinExistence type="predicted"/>
<protein>
    <submittedName>
        <fullName evidence="1">Uncharacterized protein</fullName>
    </submittedName>
</protein>
<dbReference type="RefSeq" id="WP_139235510.1">
    <property type="nucleotide sequence ID" value="NZ_CYIG01000058.1"/>
</dbReference>
<dbReference type="OrthoDB" id="7473657at2"/>
<dbReference type="EMBL" id="FPBX01000046">
    <property type="protein sequence ID" value="SFU95091.1"/>
    <property type="molecule type" value="Genomic_DNA"/>
</dbReference>
<dbReference type="AlphaFoldDB" id="A0A1I7KCD4"/>
<evidence type="ECO:0000313" key="1">
    <source>
        <dbReference type="EMBL" id="SFU95091.1"/>
    </source>
</evidence>
<keyword evidence="2" id="KW-1185">Reference proteome</keyword>
<dbReference type="Proteomes" id="UP000183656">
    <property type="component" value="Unassembled WGS sequence"/>
</dbReference>
<reference evidence="1 2" key="1">
    <citation type="submission" date="2016-10" db="EMBL/GenBank/DDBJ databases">
        <authorList>
            <person name="de Groot N.N."/>
        </authorList>
    </citation>
    <scope>NUCLEOTIDE SEQUENCE [LARGE SCALE GENOMIC DNA]</scope>
    <source>
        <strain evidence="1 2">R-24608</strain>
    </source>
</reference>